<dbReference type="OrthoDB" id="495156at2"/>
<proteinExistence type="predicted"/>
<accession>A0A1J1LEI7</accession>
<evidence type="ECO:0008006" key="4">
    <source>
        <dbReference type="Google" id="ProtNLM"/>
    </source>
</evidence>
<protein>
    <recommendedName>
        <fullName evidence="4">DUF4276 family protein</fullName>
    </recommendedName>
</protein>
<name>A0A1J1LEI7_9CYAN</name>
<dbReference type="EMBL" id="CZDF01000132">
    <property type="protein sequence ID" value="CUR30983.1"/>
    <property type="molecule type" value="Genomic_DNA"/>
</dbReference>
<dbReference type="STRING" id="671072.PL9214290574"/>
<evidence type="ECO:0000313" key="3">
    <source>
        <dbReference type="Proteomes" id="UP000184315"/>
    </source>
</evidence>
<dbReference type="RefSeq" id="WP_072717921.1">
    <property type="nucleotide sequence ID" value="NZ_LN889782.1"/>
</dbReference>
<dbReference type="AlphaFoldDB" id="A0A1J1LEI7"/>
<organism evidence="2 3">
    <name type="scientific">Planktothrix tepida PCC 9214</name>
    <dbReference type="NCBI Taxonomy" id="671072"/>
    <lineage>
        <taxon>Bacteria</taxon>
        <taxon>Bacillati</taxon>
        <taxon>Cyanobacteriota</taxon>
        <taxon>Cyanophyceae</taxon>
        <taxon>Oscillatoriophycideae</taxon>
        <taxon>Oscillatoriales</taxon>
        <taxon>Microcoleaceae</taxon>
        <taxon>Planktothrix</taxon>
    </lineage>
</organism>
<evidence type="ECO:0000256" key="1">
    <source>
        <dbReference type="SAM" id="MobiDB-lite"/>
    </source>
</evidence>
<dbReference type="Pfam" id="PF14103">
    <property type="entry name" value="DUF4276"/>
    <property type="match status" value="1"/>
</dbReference>
<keyword evidence="3" id="KW-1185">Reference proteome</keyword>
<dbReference type="Proteomes" id="UP000184315">
    <property type="component" value="Unassembled WGS sequence"/>
</dbReference>
<feature type="region of interest" description="Disordered" evidence="1">
    <location>
        <begin position="124"/>
        <end position="143"/>
    </location>
</feature>
<dbReference type="InterPro" id="IPR025455">
    <property type="entry name" value="DUF4276"/>
</dbReference>
<gene>
    <name evidence="2" type="ORF">PL9214290574</name>
</gene>
<evidence type="ECO:0000313" key="2">
    <source>
        <dbReference type="EMBL" id="CUR30983.1"/>
    </source>
</evidence>
<sequence>MKIAILVEGATEVAFREKLREFLQRRLGEKMPKLKFIPQDGRIPKERKLRRIVENLLDNDGYHAVIALTDVYTGTDDFRDANDAKAQMNNWVGNNPNFYPHTALHDFEAWLLPYWKTIQKMAKHNRSAPSGSPETINHNNPPANRIKEIFRIGKCQRDYNKPIDGKAILGKNDLMIAIQACPELKAFVNRIISLCDPDQIIP</sequence>
<reference evidence="3" key="1">
    <citation type="submission" date="2015-10" db="EMBL/GenBank/DDBJ databases">
        <authorList>
            <person name="Regsiter A."/>
            <person name="william w."/>
        </authorList>
    </citation>
    <scope>NUCLEOTIDE SEQUENCE [LARGE SCALE GENOMIC DNA]</scope>
</reference>
<feature type="compositionally biased region" description="Polar residues" evidence="1">
    <location>
        <begin position="127"/>
        <end position="142"/>
    </location>
</feature>